<name>A0A6M1RH16_9BACT</name>
<proteinExistence type="predicted"/>
<keyword evidence="2" id="KW-1185">Reference proteome</keyword>
<dbReference type="PANTHER" id="PTHR32305:SF15">
    <property type="entry name" value="PROTEIN RHSA-RELATED"/>
    <property type="match status" value="1"/>
</dbReference>
<evidence type="ECO:0000313" key="2">
    <source>
        <dbReference type="Proteomes" id="UP000477311"/>
    </source>
</evidence>
<dbReference type="PANTHER" id="PTHR32305">
    <property type="match status" value="1"/>
</dbReference>
<accession>A0A6M1RH16</accession>
<dbReference type="AlphaFoldDB" id="A0A6M1RH16"/>
<dbReference type="Gene3D" id="2.180.10.10">
    <property type="entry name" value="RHS repeat-associated core"/>
    <property type="match status" value="1"/>
</dbReference>
<dbReference type="NCBIfam" id="TIGR03696">
    <property type="entry name" value="Rhs_assc_core"/>
    <property type="match status" value="1"/>
</dbReference>
<reference evidence="1 2" key="1">
    <citation type="submission" date="2020-02" db="EMBL/GenBank/DDBJ databases">
        <title>Draft genome sequence of Limisphaera ngatamarikiensis NGM72.4T, a thermophilic Verrucomicrobia grouped in subdivision 3.</title>
        <authorList>
            <person name="Carere C.R."/>
            <person name="Steen J."/>
            <person name="Hugenholtz P."/>
            <person name="Stott M.B."/>
        </authorList>
    </citation>
    <scope>NUCLEOTIDE SEQUENCE [LARGE SCALE GENOMIC DNA]</scope>
    <source>
        <strain evidence="1 2">NGM72.4</strain>
    </source>
</reference>
<protein>
    <submittedName>
        <fullName evidence="1">RHS repeat-associated core domain-containing protein</fullName>
    </submittedName>
</protein>
<dbReference type="InterPro" id="IPR022385">
    <property type="entry name" value="Rhs_assc_core"/>
</dbReference>
<dbReference type="RefSeq" id="WP_205880819.1">
    <property type="nucleotide sequence ID" value="NZ_JAAKYA010000038.1"/>
</dbReference>
<organism evidence="1 2">
    <name type="scientific">Limisphaera ngatamarikiensis</name>
    <dbReference type="NCBI Taxonomy" id="1324935"/>
    <lineage>
        <taxon>Bacteria</taxon>
        <taxon>Pseudomonadati</taxon>
        <taxon>Verrucomicrobiota</taxon>
        <taxon>Verrucomicrobiia</taxon>
        <taxon>Limisphaerales</taxon>
        <taxon>Limisphaeraceae</taxon>
        <taxon>Limisphaera</taxon>
    </lineage>
</organism>
<dbReference type="Proteomes" id="UP000477311">
    <property type="component" value="Unassembled WGS sequence"/>
</dbReference>
<evidence type="ECO:0000313" key="1">
    <source>
        <dbReference type="EMBL" id="NGO38916.1"/>
    </source>
</evidence>
<dbReference type="EMBL" id="JAAKYA010000038">
    <property type="protein sequence ID" value="NGO38916.1"/>
    <property type="molecule type" value="Genomic_DNA"/>
</dbReference>
<dbReference type="InterPro" id="IPR050708">
    <property type="entry name" value="T6SS_VgrG/RHS"/>
</dbReference>
<sequence length="287" mass="31183">LRLAGGPAAGVHFVTYDGNGNVWSLVSASTGTETARYEYGPFGEPLRLTGAAAGSNPFRFSTKRTEDGTGLVLYEYRAYSPTLGRWLTRDPLEESGGANIYAALINSPIEDVDVEGLATHVRRPSTPPPRRPPMPNPPDIVRHALECAAKCAAKTGMEKIGEKINFKFLCGKLMRMCQEREVEGKEGLPSFEDLTQGEDLALGKELTKKFVGCVVKCLGGPGYTISMQVTNGAILCDYTQLQIRISFDYEATLDWAGAVHVVYTNHVGQACAPASPAFLNCCWRCRP</sequence>
<feature type="non-terminal residue" evidence="1">
    <location>
        <position position="1"/>
    </location>
</feature>
<gene>
    <name evidence="1" type="ORF">G4L39_05835</name>
</gene>
<comment type="caution">
    <text evidence="1">The sequence shown here is derived from an EMBL/GenBank/DDBJ whole genome shotgun (WGS) entry which is preliminary data.</text>
</comment>